<reference evidence="1 2" key="1">
    <citation type="submission" date="2016-12" db="EMBL/GenBank/DDBJ databases">
        <title>Diversity of luminous bacteria.</title>
        <authorList>
            <person name="Yoshizawa S."/>
            <person name="Kogure K."/>
        </authorList>
    </citation>
    <scope>NUCLEOTIDE SEQUENCE [LARGE SCALE GENOMIC DNA]</scope>
    <source>
        <strain evidence="1 2">LC1-200</strain>
    </source>
</reference>
<gene>
    <name evidence="1" type="ORF">BTO08_04970</name>
</gene>
<accession>A0A2S7VYA6</accession>
<comment type="caution">
    <text evidence="1">The sequence shown here is derived from an EMBL/GenBank/DDBJ whole genome shotgun (WGS) entry which is preliminary data.</text>
</comment>
<dbReference type="OrthoDB" id="5734488at2"/>
<evidence type="ECO:0000313" key="1">
    <source>
        <dbReference type="EMBL" id="PQJ66818.1"/>
    </source>
</evidence>
<dbReference type="RefSeq" id="WP_105060136.1">
    <property type="nucleotide sequence ID" value="NZ_MSCJ01000001.1"/>
</dbReference>
<name>A0A2S7VYA6_PHOAN</name>
<dbReference type="AlphaFoldDB" id="A0A2S7VYA6"/>
<evidence type="ECO:0008006" key="3">
    <source>
        <dbReference type="Google" id="ProtNLM"/>
    </source>
</evidence>
<protein>
    <recommendedName>
        <fullName evidence="3">Nuclear transport factor 2 family protein</fullName>
    </recommendedName>
</protein>
<organism evidence="1 2">
    <name type="scientific">Photobacterium angustum</name>
    <dbReference type="NCBI Taxonomy" id="661"/>
    <lineage>
        <taxon>Bacteria</taxon>
        <taxon>Pseudomonadati</taxon>
        <taxon>Pseudomonadota</taxon>
        <taxon>Gammaproteobacteria</taxon>
        <taxon>Vibrionales</taxon>
        <taxon>Vibrionaceae</taxon>
        <taxon>Photobacterium</taxon>
    </lineage>
</organism>
<dbReference type="Proteomes" id="UP000238730">
    <property type="component" value="Unassembled WGS sequence"/>
</dbReference>
<sequence length="116" mass="13570">MNFTFIDDDEILLLATPIMDNLMDASTRQDHSAHVRDFTPRLKAIVTKDYLKQVCEQYQSEKGFFTERFPVAVFKRPDSVVIVWKQFFSKAEGEFMAEMVLVCQEDRILCDHVMVL</sequence>
<proteinExistence type="predicted"/>
<evidence type="ECO:0000313" key="2">
    <source>
        <dbReference type="Proteomes" id="UP000238730"/>
    </source>
</evidence>
<dbReference type="EMBL" id="MSCJ01000001">
    <property type="protein sequence ID" value="PQJ66818.1"/>
    <property type="molecule type" value="Genomic_DNA"/>
</dbReference>